<dbReference type="AlphaFoldDB" id="X1PPY9"/>
<accession>X1PPY9</accession>
<protein>
    <submittedName>
        <fullName evidence="1">Uncharacterized protein</fullName>
    </submittedName>
</protein>
<organism evidence="1">
    <name type="scientific">marine sediment metagenome</name>
    <dbReference type="NCBI Taxonomy" id="412755"/>
    <lineage>
        <taxon>unclassified sequences</taxon>
        <taxon>metagenomes</taxon>
        <taxon>ecological metagenomes</taxon>
    </lineage>
</organism>
<sequence>MISLEVRRKMERILARENPRSAIVGFASPAVLDEKNWNAIGVAAAPAEGALEYAWISYK</sequence>
<comment type="caution">
    <text evidence="1">The sequence shown here is derived from an EMBL/GenBank/DDBJ whole genome shotgun (WGS) entry which is preliminary data.</text>
</comment>
<reference evidence="1" key="1">
    <citation type="journal article" date="2014" name="Front. Microbiol.">
        <title>High frequency of phylogenetically diverse reductive dehalogenase-homologous genes in deep subseafloor sedimentary metagenomes.</title>
        <authorList>
            <person name="Kawai M."/>
            <person name="Futagami T."/>
            <person name="Toyoda A."/>
            <person name="Takaki Y."/>
            <person name="Nishi S."/>
            <person name="Hori S."/>
            <person name="Arai W."/>
            <person name="Tsubouchi T."/>
            <person name="Morono Y."/>
            <person name="Uchiyama I."/>
            <person name="Ito T."/>
            <person name="Fujiyama A."/>
            <person name="Inagaki F."/>
            <person name="Takami H."/>
        </authorList>
    </citation>
    <scope>NUCLEOTIDE SEQUENCE</scope>
    <source>
        <strain evidence="1">Expedition CK06-06</strain>
    </source>
</reference>
<name>X1PPY9_9ZZZZ</name>
<proteinExistence type="predicted"/>
<feature type="non-terminal residue" evidence="1">
    <location>
        <position position="59"/>
    </location>
</feature>
<gene>
    <name evidence="1" type="ORF">S06H3_39451</name>
</gene>
<dbReference type="EMBL" id="BARV01024135">
    <property type="protein sequence ID" value="GAI44561.1"/>
    <property type="molecule type" value="Genomic_DNA"/>
</dbReference>
<evidence type="ECO:0000313" key="1">
    <source>
        <dbReference type="EMBL" id="GAI44561.1"/>
    </source>
</evidence>